<dbReference type="CDD" id="cd07341">
    <property type="entry name" value="M56_BlaR1_MecR1_like"/>
    <property type="match status" value="1"/>
</dbReference>
<dbReference type="PANTHER" id="PTHR34978:SF3">
    <property type="entry name" value="SLR0241 PROTEIN"/>
    <property type="match status" value="1"/>
</dbReference>
<sequence length="637" mass="73624">MENFVPLIFNGLGWAIVHSLWVGAILYGSLMLVFQFGNWRAKTKSLLLAITLSVLLAFFCLTFLYGLIDRSLSASATITDVDIFLLQSFDYEQSVTLKTHIERYFPVVIAFYILGVFLQAVLVINGFRKLRIIRKQGLLDVPGPWKTLLTSIKLRLGLRTPIAFHLSTLVDVPMVVGHLKPIILFPMAVYTGMRMEQVEAVLIHELAHIKRNDYLINLIKTITETLLFFNPFVWLIGKALEMERENACDDVVVDLTAKPVYYARTLLWLEEQRQQPSPSLALQAVSKKKQLLHRIQRMTNMNKNYLNAKHKLAVLTLMLGCIASLAWVKPFIKDTAPTETAELLSTTVGEQTSFPADSAKAVTFQAVASDTVPVGKEPYITFIGKDSDALIFDKYEDLPDSLKEKVDHRRYLADSLRIMYSSSAWKEKMERMRLSKEERDKMTAQVHQHMDSLNTLFESKEWKEKFSAIAQNTDVIRRQTDSIRAYFDSSTWKDKLKAHADSLSAFFNSSEGKKARERLKQQLEENKINATEWREMIIQQDRITQRYLDSIRTYLNSPEWKSKMNQWNKESKGNDTTLVWPTMTITIKKHQEALASLQQQYASINEDKARRYYRVLEHHQKRYIDGSIKPWFDLNNR</sequence>
<feature type="transmembrane region" description="Helical" evidence="1">
    <location>
        <begin position="12"/>
        <end position="34"/>
    </location>
</feature>
<dbReference type="STRING" id="332977.SAMN05421740_106241"/>
<dbReference type="Proteomes" id="UP000198916">
    <property type="component" value="Unassembled WGS sequence"/>
</dbReference>
<dbReference type="PANTHER" id="PTHR34978">
    <property type="entry name" value="POSSIBLE SENSOR-TRANSDUCER PROTEIN BLAR"/>
    <property type="match status" value="1"/>
</dbReference>
<dbReference type="EMBL" id="FNZR01000006">
    <property type="protein sequence ID" value="SEL54493.1"/>
    <property type="molecule type" value="Genomic_DNA"/>
</dbReference>
<accession>A0A1H7R2T4</accession>
<dbReference type="InterPro" id="IPR008756">
    <property type="entry name" value="Peptidase_M56"/>
</dbReference>
<dbReference type="AlphaFoldDB" id="A0A1H7R2T4"/>
<proteinExistence type="predicted"/>
<feature type="transmembrane region" description="Helical" evidence="1">
    <location>
        <begin position="104"/>
        <end position="127"/>
    </location>
</feature>
<dbReference type="RefSeq" id="WP_090606844.1">
    <property type="nucleotide sequence ID" value="NZ_FNZR01000006.1"/>
</dbReference>
<keyword evidence="4" id="KW-1185">Reference proteome</keyword>
<reference evidence="4" key="1">
    <citation type="submission" date="2016-10" db="EMBL/GenBank/DDBJ databases">
        <authorList>
            <person name="Varghese N."/>
            <person name="Submissions S."/>
        </authorList>
    </citation>
    <scope>NUCLEOTIDE SEQUENCE [LARGE SCALE GENOMIC DNA]</scope>
    <source>
        <strain evidence="4">Jip14</strain>
    </source>
</reference>
<evidence type="ECO:0000313" key="4">
    <source>
        <dbReference type="Proteomes" id="UP000198916"/>
    </source>
</evidence>
<feature type="transmembrane region" description="Helical" evidence="1">
    <location>
        <begin position="46"/>
        <end position="68"/>
    </location>
</feature>
<evidence type="ECO:0000313" key="3">
    <source>
        <dbReference type="EMBL" id="SEL54493.1"/>
    </source>
</evidence>
<dbReference type="OrthoDB" id="15218at2"/>
<gene>
    <name evidence="3" type="ORF">SAMN05421740_106241</name>
</gene>
<name>A0A1H7R2T4_9SPHI</name>
<protein>
    <submittedName>
        <fullName evidence="3">Signal transducer regulating beta-lactamase production, contains metallopeptidase domain</fullName>
    </submittedName>
</protein>
<keyword evidence="1" id="KW-0472">Membrane</keyword>
<dbReference type="InterPro" id="IPR052173">
    <property type="entry name" value="Beta-lactam_resp_regulator"/>
</dbReference>
<feature type="transmembrane region" description="Helical" evidence="1">
    <location>
        <begin position="312"/>
        <end position="332"/>
    </location>
</feature>
<keyword evidence="1" id="KW-1133">Transmembrane helix</keyword>
<organism evidence="3 4">
    <name type="scientific">Parapedobacter koreensis</name>
    <dbReference type="NCBI Taxonomy" id="332977"/>
    <lineage>
        <taxon>Bacteria</taxon>
        <taxon>Pseudomonadati</taxon>
        <taxon>Bacteroidota</taxon>
        <taxon>Sphingobacteriia</taxon>
        <taxon>Sphingobacteriales</taxon>
        <taxon>Sphingobacteriaceae</taxon>
        <taxon>Parapedobacter</taxon>
    </lineage>
</organism>
<dbReference type="Pfam" id="PF05569">
    <property type="entry name" value="Peptidase_M56"/>
    <property type="match status" value="1"/>
</dbReference>
<evidence type="ECO:0000256" key="1">
    <source>
        <dbReference type="SAM" id="Phobius"/>
    </source>
</evidence>
<evidence type="ECO:0000259" key="2">
    <source>
        <dbReference type="Pfam" id="PF05569"/>
    </source>
</evidence>
<keyword evidence="1" id="KW-0812">Transmembrane</keyword>
<feature type="domain" description="Peptidase M56" evidence="2">
    <location>
        <begin position="74"/>
        <end position="296"/>
    </location>
</feature>